<accession>A0A479ZZV8</accession>
<name>A0A479ZZV8_9CYAN</name>
<organism evidence="2 3">
    <name type="scientific">Sphaerospermopsis reniformis</name>
    <dbReference type="NCBI Taxonomy" id="531300"/>
    <lineage>
        <taxon>Bacteria</taxon>
        <taxon>Bacillati</taxon>
        <taxon>Cyanobacteriota</taxon>
        <taxon>Cyanophyceae</taxon>
        <taxon>Nostocales</taxon>
        <taxon>Aphanizomenonaceae</taxon>
        <taxon>Sphaerospermopsis</taxon>
    </lineage>
</organism>
<proteinExistence type="predicted"/>
<dbReference type="Pfam" id="PF01850">
    <property type="entry name" value="PIN"/>
    <property type="match status" value="1"/>
</dbReference>
<protein>
    <submittedName>
        <fullName evidence="2">PilT protein domain protein</fullName>
    </submittedName>
</protein>
<gene>
    <name evidence="2" type="ORF">SR1949_04780</name>
</gene>
<comment type="caution">
    <text evidence="2">The sequence shown here is derived from an EMBL/GenBank/DDBJ whole genome shotgun (WGS) entry which is preliminary data.</text>
</comment>
<dbReference type="InterPro" id="IPR002716">
    <property type="entry name" value="PIN_dom"/>
</dbReference>
<dbReference type="SUPFAM" id="SSF88723">
    <property type="entry name" value="PIN domain-like"/>
    <property type="match status" value="1"/>
</dbReference>
<dbReference type="InterPro" id="IPR029060">
    <property type="entry name" value="PIN-like_dom_sf"/>
</dbReference>
<keyword evidence="3" id="KW-1185">Reference proteome</keyword>
<evidence type="ECO:0000313" key="2">
    <source>
        <dbReference type="EMBL" id="GCL35384.1"/>
    </source>
</evidence>
<dbReference type="Gene3D" id="3.40.50.1010">
    <property type="entry name" value="5'-nuclease"/>
    <property type="match status" value="1"/>
</dbReference>
<feature type="domain" description="PIN" evidence="1">
    <location>
        <begin position="5"/>
        <end position="54"/>
    </location>
</feature>
<dbReference type="AlphaFoldDB" id="A0A479ZZV8"/>
<dbReference type="EMBL" id="BJCE01000008">
    <property type="protein sequence ID" value="GCL35384.1"/>
    <property type="molecule type" value="Genomic_DNA"/>
</dbReference>
<dbReference type="Proteomes" id="UP000300142">
    <property type="component" value="Unassembled WGS sequence"/>
</dbReference>
<evidence type="ECO:0000259" key="1">
    <source>
        <dbReference type="Pfam" id="PF01850"/>
    </source>
</evidence>
<reference evidence="3" key="1">
    <citation type="submission" date="2019-02" db="EMBL/GenBank/DDBJ databases">
        <title>Draft genome sequence of Sphaerospermopsis reniformis NIES-1949.</title>
        <authorList>
            <person name="Yamaguchi H."/>
            <person name="Suzuki S."/>
            <person name="Kawachi M."/>
        </authorList>
    </citation>
    <scope>NUCLEOTIDE SEQUENCE [LARGE SCALE GENOMIC DNA]</scope>
    <source>
        <strain evidence="3">NIES-1949</strain>
    </source>
</reference>
<sequence>MNGRYLLDTNIIIAFFADEIAVKNNLSQATEVFIPSIAVGELFYGARKSGRSKENIERI</sequence>
<evidence type="ECO:0000313" key="3">
    <source>
        <dbReference type="Proteomes" id="UP000300142"/>
    </source>
</evidence>